<keyword evidence="1" id="KW-0805">Transcription regulation</keyword>
<dbReference type="RefSeq" id="WP_021292474.1">
    <property type="nucleotide sequence ID" value="NZ_BNER01000005.1"/>
</dbReference>
<dbReference type="Pfam" id="PF12833">
    <property type="entry name" value="HTH_18"/>
    <property type="match status" value="1"/>
</dbReference>
<dbReference type="AlphaFoldDB" id="A0A024QGJ5"/>
<dbReference type="PROSITE" id="PS00041">
    <property type="entry name" value="HTH_ARAC_FAMILY_1"/>
    <property type="match status" value="1"/>
</dbReference>
<dbReference type="PANTHER" id="PTHR43280">
    <property type="entry name" value="ARAC-FAMILY TRANSCRIPTIONAL REGULATOR"/>
    <property type="match status" value="1"/>
</dbReference>
<accession>A0A024QGJ5</accession>
<evidence type="ECO:0000259" key="4">
    <source>
        <dbReference type="PROSITE" id="PS01124"/>
    </source>
</evidence>
<dbReference type="PANTHER" id="PTHR43280:SF28">
    <property type="entry name" value="HTH-TYPE TRANSCRIPTIONAL ACTIVATOR RHAS"/>
    <property type="match status" value="1"/>
</dbReference>
<evidence type="ECO:0000313" key="6">
    <source>
        <dbReference type="Proteomes" id="UP000028875"/>
    </source>
</evidence>
<dbReference type="Gene3D" id="2.60.120.280">
    <property type="entry name" value="Regulatory protein AraC"/>
    <property type="match status" value="1"/>
</dbReference>
<feature type="domain" description="HTH araC/xylS-type" evidence="4">
    <location>
        <begin position="179"/>
        <end position="278"/>
    </location>
</feature>
<keyword evidence="6" id="KW-1185">Reference proteome</keyword>
<dbReference type="SUPFAM" id="SSF46689">
    <property type="entry name" value="Homeodomain-like"/>
    <property type="match status" value="2"/>
</dbReference>
<dbReference type="InterPro" id="IPR003313">
    <property type="entry name" value="AraC-bd"/>
</dbReference>
<reference evidence="6" key="2">
    <citation type="submission" date="2014-05" db="EMBL/GenBank/DDBJ databases">
        <title>Draft genome sequence of Virgibacillus massiliensis Vm-5.</title>
        <authorList>
            <person name="Khelaifia S."/>
            <person name="Croce O."/>
            <person name="Lagier J.C."/>
            <person name="Raoult D."/>
        </authorList>
    </citation>
    <scope>NUCLEOTIDE SEQUENCE [LARGE SCALE GENOMIC DNA]</scope>
    <source>
        <strain evidence="6">Vm-5</strain>
    </source>
</reference>
<dbReference type="InterPro" id="IPR018060">
    <property type="entry name" value="HTH_AraC"/>
</dbReference>
<dbReference type="Proteomes" id="UP000028875">
    <property type="component" value="Unassembled WGS sequence"/>
</dbReference>
<gene>
    <name evidence="5" type="primary">melR_2</name>
    <name evidence="5" type="ORF">BN990_03993</name>
</gene>
<dbReference type="eggNOG" id="COG2207">
    <property type="taxonomic scope" value="Bacteria"/>
</dbReference>
<evidence type="ECO:0000256" key="2">
    <source>
        <dbReference type="ARBA" id="ARBA00023125"/>
    </source>
</evidence>
<proteinExistence type="predicted"/>
<dbReference type="GO" id="GO:0043565">
    <property type="term" value="F:sequence-specific DNA binding"/>
    <property type="evidence" value="ECO:0007669"/>
    <property type="project" value="InterPro"/>
</dbReference>
<keyword evidence="2" id="KW-0238">DNA-binding</keyword>
<dbReference type="SUPFAM" id="SSF51215">
    <property type="entry name" value="Regulatory protein AraC"/>
    <property type="match status" value="1"/>
</dbReference>
<dbReference type="InterPro" id="IPR037923">
    <property type="entry name" value="HTH-like"/>
</dbReference>
<sequence>MFDSIGTYLKDTKLSDEFDIFECGYEDVQPRDPYQYEPIDYYLIHYILKGEGLFFINDEIHHLKNGEGFLIPPNTKNNYYPLVGNPWSYRWIGFKGGLCKEFFQKCGLLTSTKAGTENFTYRYDDKDKMDSLFANVYYYSINNKHLAALGESYHILELLIDKHQEDLRQGMSNSERYVQCALKYIEKNYSSSDLTVERVAKVVQLQRSYLFRLFKRHLNLSPKTYIIQTRLNKSTELLRKGSNTIEEIAYLVGFTNPHHFSRQFSKYKGMSPAKYRSQFISR</sequence>
<evidence type="ECO:0000313" key="5">
    <source>
        <dbReference type="EMBL" id="CDQ41619.1"/>
    </source>
</evidence>
<dbReference type="Gene3D" id="1.10.10.60">
    <property type="entry name" value="Homeodomain-like"/>
    <property type="match status" value="2"/>
</dbReference>
<dbReference type="OrthoDB" id="9813413at2"/>
<dbReference type="PRINTS" id="PR00032">
    <property type="entry name" value="HTHARAC"/>
</dbReference>
<dbReference type="PROSITE" id="PS01124">
    <property type="entry name" value="HTH_ARAC_FAMILY_2"/>
    <property type="match status" value="1"/>
</dbReference>
<name>A0A024QGJ5_9BACI</name>
<evidence type="ECO:0000256" key="1">
    <source>
        <dbReference type="ARBA" id="ARBA00023015"/>
    </source>
</evidence>
<dbReference type="CDD" id="cd06986">
    <property type="entry name" value="cupin_MmsR-like_N"/>
    <property type="match status" value="1"/>
</dbReference>
<comment type="caution">
    <text evidence="5">The sequence shown here is derived from an EMBL/GenBank/DDBJ whole genome shotgun (WGS) entry which is preliminary data.</text>
</comment>
<evidence type="ECO:0000256" key="3">
    <source>
        <dbReference type="ARBA" id="ARBA00023163"/>
    </source>
</evidence>
<dbReference type="InterPro" id="IPR018062">
    <property type="entry name" value="HTH_AraC-typ_CS"/>
</dbReference>
<dbReference type="InterPro" id="IPR009057">
    <property type="entry name" value="Homeodomain-like_sf"/>
</dbReference>
<dbReference type="SMART" id="SM00342">
    <property type="entry name" value="HTH_ARAC"/>
    <property type="match status" value="1"/>
</dbReference>
<protein>
    <submittedName>
        <fullName evidence="5">Melibiose operon regulatory protein</fullName>
    </submittedName>
</protein>
<dbReference type="STRING" id="1462526.BN990_03993"/>
<dbReference type="EMBL" id="CCDP010000003">
    <property type="protein sequence ID" value="CDQ41619.1"/>
    <property type="molecule type" value="Genomic_DNA"/>
</dbReference>
<reference evidence="5 6" key="1">
    <citation type="submission" date="2014-03" db="EMBL/GenBank/DDBJ databases">
        <authorList>
            <person name="Urmite Genomes U."/>
        </authorList>
    </citation>
    <scope>NUCLEOTIDE SEQUENCE [LARGE SCALE GENOMIC DNA]</scope>
    <source>
        <strain evidence="5 6">Vm-5</strain>
    </source>
</reference>
<dbReference type="GO" id="GO:0003700">
    <property type="term" value="F:DNA-binding transcription factor activity"/>
    <property type="evidence" value="ECO:0007669"/>
    <property type="project" value="InterPro"/>
</dbReference>
<dbReference type="InterPro" id="IPR020449">
    <property type="entry name" value="Tscrpt_reg_AraC-type_HTH"/>
</dbReference>
<organism evidence="5 6">
    <name type="scientific">Virgibacillus massiliensis</name>
    <dbReference type="NCBI Taxonomy" id="1462526"/>
    <lineage>
        <taxon>Bacteria</taxon>
        <taxon>Bacillati</taxon>
        <taxon>Bacillota</taxon>
        <taxon>Bacilli</taxon>
        <taxon>Bacillales</taxon>
        <taxon>Bacillaceae</taxon>
        <taxon>Virgibacillus</taxon>
    </lineage>
</organism>
<dbReference type="Pfam" id="PF02311">
    <property type="entry name" value="AraC_binding"/>
    <property type="match status" value="1"/>
</dbReference>
<keyword evidence="3" id="KW-0804">Transcription</keyword>